<dbReference type="GO" id="GO:0009083">
    <property type="term" value="P:branched-chain amino acid catabolic process"/>
    <property type="evidence" value="ECO:0007669"/>
    <property type="project" value="TreeGrafter"/>
</dbReference>
<dbReference type="EMBL" id="UINC01006785">
    <property type="protein sequence ID" value="SVA29616.1"/>
    <property type="molecule type" value="Genomic_DNA"/>
</dbReference>
<dbReference type="InterPro" id="IPR029061">
    <property type="entry name" value="THDP-binding"/>
</dbReference>
<dbReference type="Pfam" id="PF02779">
    <property type="entry name" value="Transket_pyr"/>
    <property type="match status" value="1"/>
</dbReference>
<dbReference type="EC" id="1.2.4.4" evidence="2"/>
<dbReference type="Pfam" id="PF02780">
    <property type="entry name" value="Transketolase_C"/>
    <property type="match status" value="1"/>
</dbReference>
<comment type="cofactor">
    <cofactor evidence="1">
        <name>thiamine diphosphate</name>
        <dbReference type="ChEBI" id="CHEBI:58937"/>
    </cofactor>
</comment>
<dbReference type="PANTHER" id="PTHR42980">
    <property type="entry name" value="2-OXOISOVALERATE DEHYDROGENASE SUBUNIT BETA-RELATED"/>
    <property type="match status" value="1"/>
</dbReference>
<dbReference type="PANTHER" id="PTHR42980:SF1">
    <property type="entry name" value="2-OXOISOVALERATE DEHYDROGENASE SUBUNIT BETA, MITOCHONDRIAL"/>
    <property type="match status" value="1"/>
</dbReference>
<evidence type="ECO:0000259" key="4">
    <source>
        <dbReference type="SMART" id="SM00861"/>
    </source>
</evidence>
<organism evidence="5">
    <name type="scientific">marine metagenome</name>
    <dbReference type="NCBI Taxonomy" id="408172"/>
    <lineage>
        <taxon>unclassified sequences</taxon>
        <taxon>metagenomes</taxon>
        <taxon>ecological metagenomes</taxon>
    </lineage>
</organism>
<dbReference type="GO" id="GO:0007584">
    <property type="term" value="P:response to nutrient"/>
    <property type="evidence" value="ECO:0007669"/>
    <property type="project" value="TreeGrafter"/>
</dbReference>
<dbReference type="SUPFAM" id="SSF52518">
    <property type="entry name" value="Thiamin diphosphate-binding fold (THDP-binding)"/>
    <property type="match status" value="2"/>
</dbReference>
<dbReference type="InterPro" id="IPR009014">
    <property type="entry name" value="Transketo_C/PFOR_II"/>
</dbReference>
<dbReference type="GO" id="GO:0003863">
    <property type="term" value="F:branched-chain 2-oxo acid dehydrogenase activity"/>
    <property type="evidence" value="ECO:0007669"/>
    <property type="project" value="UniProtKB-EC"/>
</dbReference>
<evidence type="ECO:0000256" key="2">
    <source>
        <dbReference type="ARBA" id="ARBA00012277"/>
    </source>
</evidence>
<accession>A0A381UN73</accession>
<dbReference type="InterPro" id="IPR033248">
    <property type="entry name" value="Transketolase_C"/>
</dbReference>
<evidence type="ECO:0000256" key="1">
    <source>
        <dbReference type="ARBA" id="ARBA00001964"/>
    </source>
</evidence>
<dbReference type="Gene3D" id="3.40.50.920">
    <property type="match status" value="1"/>
</dbReference>
<feature type="domain" description="Transketolase-like pyrimidine-binding" evidence="4">
    <location>
        <begin position="401"/>
        <end position="582"/>
    </location>
</feature>
<evidence type="ECO:0000256" key="3">
    <source>
        <dbReference type="ARBA" id="ARBA00023002"/>
    </source>
</evidence>
<dbReference type="Gene3D" id="3.40.50.970">
    <property type="match status" value="2"/>
</dbReference>
<reference evidence="5" key="1">
    <citation type="submission" date="2018-05" db="EMBL/GenBank/DDBJ databases">
        <authorList>
            <person name="Lanie J.A."/>
            <person name="Ng W.-L."/>
            <person name="Kazmierczak K.M."/>
            <person name="Andrzejewski T.M."/>
            <person name="Davidsen T.M."/>
            <person name="Wayne K.J."/>
            <person name="Tettelin H."/>
            <person name="Glass J.I."/>
            <person name="Rusch D."/>
            <person name="Podicherti R."/>
            <person name="Tsui H.-C.T."/>
            <person name="Winkler M.E."/>
        </authorList>
    </citation>
    <scope>NUCLEOTIDE SEQUENCE</scope>
</reference>
<gene>
    <name evidence="5" type="ORF">METZ01_LOCUS82470</name>
</gene>
<dbReference type="InterPro" id="IPR005475">
    <property type="entry name" value="Transketolase-like_Pyr-bd"/>
</dbReference>
<protein>
    <recommendedName>
        <fullName evidence="2">3-methyl-2-oxobutanoate dehydrogenase (2-methylpropanoyl-transferring)</fullName>
        <ecNumber evidence="2">1.2.4.4</ecNumber>
    </recommendedName>
</protein>
<dbReference type="InterPro" id="IPR001017">
    <property type="entry name" value="DH_E1"/>
</dbReference>
<dbReference type="Pfam" id="PF00676">
    <property type="entry name" value="E1_dh"/>
    <property type="match status" value="1"/>
</dbReference>
<dbReference type="SUPFAM" id="SSF52922">
    <property type="entry name" value="TK C-terminal domain-like"/>
    <property type="match status" value="1"/>
</dbReference>
<sequence>MSLFNRAEIIDQNFTYFVKSGNLPQAQIDIPLSHTNIKPSDLVSLFESQVLSRHMDLKARLMKDEGKCYYTIGSSGHEGNAVFGKIFPYTDMAFLHYRSGALFIERSRQTPGTTPLYDLALSLTASADDPISGGRHKVFGSKKLNIPPQTSTVSSHIPKAVGVALSIDRARDLDIQERELKNDSVVLCSFGDASVNHSTALGGFNTAGWVTHQGGHVPIVFICEDNGIGISVPTPENWIENSFSNRPGYNYIPCDGLNIIDLIEKSKEAESYCRNHRSPVFIHMKTIRLMGHAGSDIEYGYHKQETIEKTEFNDPLLHSSRILIQNRCLSADDILNLYESARQTINHVFESAAKRPKINTVENVMESITANTFNRTVPAIPSQKDREAIFRKKSARLIQPRHMAKLINYGLSDIMLRYPNTLVFGEDVAQKGGVYNVTADLYNQFGIRRVFNSPLDETSIIGSAIGFAHNGFVPIPEIQFLAYFHNAEDQLRGEASTLSFFSEGQFMNPMVIRVPGLAYQKGFGGHFHNDNSLAVFRDIPGVILACPSNGPDAVKMLRTAVREAYENGRITVFVEPIALYMIRDLHKPKDGLWNFKYPDPKEESAIGEFTEYGRGKALTIITYGNGLYLSLQAQKEIEKKLNKKIKVIDLKWLSDINLENLLKAIGTCAKVLIVDECRKKGCHGEGLIADMASVSNKRLTIKLHAAEDSFIPLGEAATVTLPSKESIIKYALELVNG</sequence>
<evidence type="ECO:0000313" key="5">
    <source>
        <dbReference type="EMBL" id="SVA29616.1"/>
    </source>
</evidence>
<keyword evidence="3" id="KW-0560">Oxidoreductase</keyword>
<proteinExistence type="predicted"/>
<name>A0A381UN73_9ZZZZ</name>
<dbReference type="AlphaFoldDB" id="A0A381UN73"/>
<dbReference type="SMART" id="SM00861">
    <property type="entry name" value="Transket_pyr"/>
    <property type="match status" value="1"/>
</dbReference>